<dbReference type="RefSeq" id="WP_264715210.1">
    <property type="nucleotide sequence ID" value="NZ_JAPDNT010000019.1"/>
</dbReference>
<accession>A0AA42CJ02</accession>
<comment type="caution">
    <text evidence="3">The sequence shown here is derived from an EMBL/GenBank/DDBJ whole genome shotgun (WGS) entry which is preliminary data.</text>
</comment>
<dbReference type="AlphaFoldDB" id="A0AA42CJ02"/>
<evidence type="ECO:0000256" key="1">
    <source>
        <dbReference type="SAM" id="SignalP"/>
    </source>
</evidence>
<dbReference type="NCBIfam" id="NF033554">
    <property type="entry name" value="floc_PepA"/>
    <property type="match status" value="1"/>
</dbReference>
<dbReference type="Pfam" id="PF07589">
    <property type="entry name" value="PEP-CTERM"/>
    <property type="match status" value="1"/>
</dbReference>
<feature type="signal peptide" evidence="1">
    <location>
        <begin position="1"/>
        <end position="29"/>
    </location>
</feature>
<dbReference type="InterPro" id="IPR013424">
    <property type="entry name" value="Ice-binding_C"/>
</dbReference>
<organism evidence="3 4">
    <name type="scientific">Limobrevibacterium gyesilva</name>
    <dbReference type="NCBI Taxonomy" id="2991712"/>
    <lineage>
        <taxon>Bacteria</taxon>
        <taxon>Pseudomonadati</taxon>
        <taxon>Pseudomonadota</taxon>
        <taxon>Alphaproteobacteria</taxon>
        <taxon>Acetobacterales</taxon>
        <taxon>Acetobacteraceae</taxon>
        <taxon>Limobrevibacterium</taxon>
    </lineage>
</organism>
<gene>
    <name evidence="3" type="primary">pepA</name>
    <name evidence="3" type="ORF">OL599_17805</name>
</gene>
<keyword evidence="1" id="KW-0732">Signal</keyword>
<dbReference type="NCBIfam" id="TIGR03370">
    <property type="entry name" value="VPLPA-CTERM"/>
    <property type="match status" value="1"/>
</dbReference>
<proteinExistence type="predicted"/>
<keyword evidence="4" id="KW-1185">Reference proteome</keyword>
<dbReference type="NCBIfam" id="TIGR02595">
    <property type="entry name" value="PEP_CTERM"/>
    <property type="match status" value="1"/>
</dbReference>
<dbReference type="InterPro" id="IPR022472">
    <property type="entry name" value="VPLPA-CTERM"/>
</dbReference>
<dbReference type="Proteomes" id="UP001165679">
    <property type="component" value="Unassembled WGS sequence"/>
</dbReference>
<name>A0AA42CJ02_9PROT</name>
<feature type="domain" description="Ice-binding protein C-terminal" evidence="2">
    <location>
        <begin position="248"/>
        <end position="271"/>
    </location>
</feature>
<sequence length="275" mass="27156">MKSQQLRKLAGGTIVATAMSLASIAGAQAAVTPFTWDPQAVVGIGGTFSGDNITTKDYATVQVTDPATGAFTETGILKLDAFSLAGANSGTPGLNTTYALYATFNATGSIPGGVAPGVGQTFGGTFNTFTFSLNVAPQSGGPITYNATAAGATLTGIGASTTVANGSLLSGTASISNTALAGLSAGANVLTTFNYVDPAFFIAPPSSLGLQLFSSIINTGSVLSLANNNTELVINGGGGNSTLQTSPAVPEPASLALLASGLIGLGLIRRRKLVA</sequence>
<evidence type="ECO:0000259" key="2">
    <source>
        <dbReference type="Pfam" id="PF07589"/>
    </source>
</evidence>
<evidence type="ECO:0000313" key="3">
    <source>
        <dbReference type="EMBL" id="MCW3476420.1"/>
    </source>
</evidence>
<evidence type="ECO:0000313" key="4">
    <source>
        <dbReference type="Proteomes" id="UP001165679"/>
    </source>
</evidence>
<feature type="chain" id="PRO_5041269605" evidence="1">
    <location>
        <begin position="30"/>
        <end position="275"/>
    </location>
</feature>
<reference evidence="3" key="2">
    <citation type="submission" date="2022-10" db="EMBL/GenBank/DDBJ databases">
        <authorList>
            <person name="Trinh H.N."/>
        </authorList>
    </citation>
    <scope>NUCLEOTIDE SEQUENCE</scope>
    <source>
        <strain evidence="3">RN2-1</strain>
    </source>
</reference>
<dbReference type="EMBL" id="JAPDNT010000019">
    <property type="protein sequence ID" value="MCW3476420.1"/>
    <property type="molecule type" value="Genomic_DNA"/>
</dbReference>
<protein>
    <submittedName>
        <fullName evidence="3">Flocculation-associated PEP-CTERM protein PepA</fullName>
    </submittedName>
</protein>
<reference evidence="3" key="1">
    <citation type="submission" date="2022-09" db="EMBL/GenBank/DDBJ databases">
        <title>Rhodovastum sp. nov. RN2-1 isolated from soil in Seongnam, South Korea.</title>
        <authorList>
            <person name="Le N.T."/>
        </authorList>
    </citation>
    <scope>NUCLEOTIDE SEQUENCE</scope>
    <source>
        <strain evidence="3">RN2-1</strain>
    </source>
</reference>